<dbReference type="EMBL" id="SEYY01016747">
    <property type="protein sequence ID" value="KAB7499772.1"/>
    <property type="molecule type" value="Genomic_DNA"/>
</dbReference>
<evidence type="ECO:0000313" key="3">
    <source>
        <dbReference type="Proteomes" id="UP000326759"/>
    </source>
</evidence>
<gene>
    <name evidence="2" type="ORF">Anas_13890</name>
</gene>
<evidence type="ECO:0000256" key="1">
    <source>
        <dbReference type="SAM" id="MobiDB-lite"/>
    </source>
</evidence>
<sequence>MNSKPSTSFAEIVEEIPLESYEDTTDGPRNGALRRSSTDAHTSNYHPPLRVRFNSLSTGRARQFSEDGVELLTAKAHEIGHANWQGGWQNTVLKKRCKGWSPRSEEEEVKEIAQAMEEDSRLMTDDVDGAVQRRYVKVLLVDVVMEVIKRCTKIQECNYN</sequence>
<dbReference type="AlphaFoldDB" id="A0A5N5T0F0"/>
<evidence type="ECO:0000313" key="2">
    <source>
        <dbReference type="EMBL" id="KAB7499772.1"/>
    </source>
</evidence>
<proteinExistence type="predicted"/>
<feature type="compositionally biased region" description="Acidic residues" evidence="1">
    <location>
        <begin position="12"/>
        <end position="25"/>
    </location>
</feature>
<dbReference type="Proteomes" id="UP000326759">
    <property type="component" value="Unassembled WGS sequence"/>
</dbReference>
<name>A0A5N5T0F0_9CRUS</name>
<protein>
    <submittedName>
        <fullName evidence="2">Uncharacterized protein</fullName>
    </submittedName>
</protein>
<accession>A0A5N5T0F0</accession>
<keyword evidence="3" id="KW-1185">Reference proteome</keyword>
<organism evidence="2 3">
    <name type="scientific">Armadillidium nasatum</name>
    <dbReference type="NCBI Taxonomy" id="96803"/>
    <lineage>
        <taxon>Eukaryota</taxon>
        <taxon>Metazoa</taxon>
        <taxon>Ecdysozoa</taxon>
        <taxon>Arthropoda</taxon>
        <taxon>Crustacea</taxon>
        <taxon>Multicrustacea</taxon>
        <taxon>Malacostraca</taxon>
        <taxon>Eumalacostraca</taxon>
        <taxon>Peracarida</taxon>
        <taxon>Isopoda</taxon>
        <taxon>Oniscidea</taxon>
        <taxon>Crinocheta</taxon>
        <taxon>Armadillidiidae</taxon>
        <taxon>Armadillidium</taxon>
    </lineage>
</organism>
<feature type="region of interest" description="Disordered" evidence="1">
    <location>
        <begin position="1"/>
        <end position="48"/>
    </location>
</feature>
<comment type="caution">
    <text evidence="2">The sequence shown here is derived from an EMBL/GenBank/DDBJ whole genome shotgun (WGS) entry which is preliminary data.</text>
</comment>
<reference evidence="2 3" key="1">
    <citation type="journal article" date="2019" name="PLoS Biol.">
        <title>Sex chromosomes control vertical transmission of feminizing Wolbachia symbionts in an isopod.</title>
        <authorList>
            <person name="Becking T."/>
            <person name="Chebbi M.A."/>
            <person name="Giraud I."/>
            <person name="Moumen B."/>
            <person name="Laverre T."/>
            <person name="Caubet Y."/>
            <person name="Peccoud J."/>
            <person name="Gilbert C."/>
            <person name="Cordaux R."/>
        </authorList>
    </citation>
    <scope>NUCLEOTIDE SEQUENCE [LARGE SCALE GENOMIC DNA]</scope>
    <source>
        <strain evidence="2">ANa2</strain>
        <tissue evidence="2">Whole body excluding digestive tract and cuticle</tissue>
    </source>
</reference>